<name>A0ABR8XVS3_9BACL</name>
<dbReference type="Proteomes" id="UP000619101">
    <property type="component" value="Unassembled WGS sequence"/>
</dbReference>
<reference evidence="2 3" key="1">
    <citation type="submission" date="2020-08" db="EMBL/GenBank/DDBJ databases">
        <title>A Genomic Blueprint of the Chicken Gut Microbiome.</title>
        <authorList>
            <person name="Gilroy R."/>
            <person name="Ravi A."/>
            <person name="Getino M."/>
            <person name="Pursley I."/>
            <person name="Horton D.L."/>
            <person name="Alikhan N.-F."/>
            <person name="Baker D."/>
            <person name="Gharbi K."/>
            <person name="Hall N."/>
            <person name="Watson M."/>
            <person name="Adriaenssens E.M."/>
            <person name="Foster-Nyarko E."/>
            <person name="Jarju S."/>
            <person name="Secka A."/>
            <person name="Antonio M."/>
            <person name="Oren A."/>
            <person name="Chaudhuri R."/>
            <person name="La Ragione R.M."/>
            <person name="Hildebrand F."/>
            <person name="Pallen M.J."/>
        </authorList>
    </citation>
    <scope>NUCLEOTIDE SEQUENCE [LARGE SCALE GENOMIC DNA]</scope>
    <source>
        <strain evidence="2 3">A46</strain>
    </source>
</reference>
<gene>
    <name evidence="2" type="ORF">H9635_04785</name>
</gene>
<evidence type="ECO:0000313" key="3">
    <source>
        <dbReference type="Proteomes" id="UP000619101"/>
    </source>
</evidence>
<keyword evidence="3" id="KW-1185">Reference proteome</keyword>
<dbReference type="EMBL" id="JACSPZ010000002">
    <property type="protein sequence ID" value="MBD8036047.1"/>
    <property type="molecule type" value="Genomic_DNA"/>
</dbReference>
<dbReference type="InterPro" id="IPR029068">
    <property type="entry name" value="Glyas_Bleomycin-R_OHBP_Dase"/>
</dbReference>
<dbReference type="PROSITE" id="PS51819">
    <property type="entry name" value="VOC"/>
    <property type="match status" value="1"/>
</dbReference>
<proteinExistence type="predicted"/>
<dbReference type="Pfam" id="PF00903">
    <property type="entry name" value="Glyoxalase"/>
    <property type="match status" value="1"/>
</dbReference>
<feature type="domain" description="VOC" evidence="1">
    <location>
        <begin position="3"/>
        <end position="131"/>
    </location>
</feature>
<accession>A0ABR8XVS3</accession>
<dbReference type="PANTHER" id="PTHR36503">
    <property type="entry name" value="BLR2520 PROTEIN"/>
    <property type="match status" value="1"/>
</dbReference>
<dbReference type="SUPFAM" id="SSF54593">
    <property type="entry name" value="Glyoxalase/Bleomycin resistance protein/Dihydroxybiphenyl dioxygenase"/>
    <property type="match status" value="1"/>
</dbReference>
<evidence type="ECO:0000313" key="2">
    <source>
        <dbReference type="EMBL" id="MBD8036047.1"/>
    </source>
</evidence>
<evidence type="ECO:0000259" key="1">
    <source>
        <dbReference type="PROSITE" id="PS51819"/>
    </source>
</evidence>
<sequence length="150" mass="16778">MNRLNLITLGTKDIVKSHNFFKSLGFHTSIRGTESAPSIIFFKNEGTKIALYPLDELAKDINKENPPAISSGFSGITLAYNAKSIDEVDEIINKAKLSGATVHKEPKKNDWGGYGGYFTDLDGYYWEVAYGEDWEFDESNMLVIKDQQAT</sequence>
<dbReference type="PANTHER" id="PTHR36503:SF1">
    <property type="entry name" value="BLR2520 PROTEIN"/>
    <property type="match status" value="1"/>
</dbReference>
<dbReference type="InterPro" id="IPR037523">
    <property type="entry name" value="VOC_core"/>
</dbReference>
<dbReference type="InterPro" id="IPR004360">
    <property type="entry name" value="Glyas_Fos-R_dOase_dom"/>
</dbReference>
<dbReference type="Gene3D" id="3.10.180.10">
    <property type="entry name" value="2,3-Dihydroxybiphenyl 1,2-Dioxygenase, domain 1"/>
    <property type="match status" value="1"/>
</dbReference>
<protein>
    <submittedName>
        <fullName evidence="2">VOC family protein</fullName>
    </submittedName>
</protein>
<organism evidence="2 3">
    <name type="scientific">Solibacillus faecavium</name>
    <dbReference type="NCBI Taxonomy" id="2762221"/>
    <lineage>
        <taxon>Bacteria</taxon>
        <taxon>Bacillati</taxon>
        <taxon>Bacillota</taxon>
        <taxon>Bacilli</taxon>
        <taxon>Bacillales</taxon>
        <taxon>Caryophanaceae</taxon>
        <taxon>Solibacillus</taxon>
    </lineage>
</organism>
<comment type="caution">
    <text evidence="2">The sequence shown here is derived from an EMBL/GenBank/DDBJ whole genome shotgun (WGS) entry which is preliminary data.</text>
</comment>
<dbReference type="RefSeq" id="WP_191699014.1">
    <property type="nucleotide sequence ID" value="NZ_JACSPZ010000002.1"/>
</dbReference>